<comment type="caution">
    <text evidence="1">The sequence shown here is derived from an EMBL/GenBank/DDBJ whole genome shotgun (WGS) entry which is preliminary data.</text>
</comment>
<dbReference type="AlphaFoldDB" id="A0A934RYM5"/>
<evidence type="ECO:0000313" key="1">
    <source>
        <dbReference type="EMBL" id="MBK1877905.1"/>
    </source>
</evidence>
<dbReference type="EMBL" id="JAENIL010000023">
    <property type="protein sequence ID" value="MBK1877905.1"/>
    <property type="molecule type" value="Genomic_DNA"/>
</dbReference>
<name>A0A934RYM5_9BACT</name>
<organism evidence="1 2">
    <name type="scientific">Pelagicoccus mobilis</name>
    <dbReference type="NCBI Taxonomy" id="415221"/>
    <lineage>
        <taxon>Bacteria</taxon>
        <taxon>Pseudomonadati</taxon>
        <taxon>Verrucomicrobiota</taxon>
        <taxon>Opitutia</taxon>
        <taxon>Puniceicoccales</taxon>
        <taxon>Pelagicoccaceae</taxon>
        <taxon>Pelagicoccus</taxon>
    </lineage>
</organism>
<reference evidence="1" key="1">
    <citation type="submission" date="2021-01" db="EMBL/GenBank/DDBJ databases">
        <title>Modified the classification status of verrucomicrobia.</title>
        <authorList>
            <person name="Feng X."/>
        </authorList>
    </citation>
    <scope>NUCLEOTIDE SEQUENCE</scope>
    <source>
        <strain evidence="1">KCTC 13126</strain>
    </source>
</reference>
<dbReference type="RefSeq" id="WP_200356115.1">
    <property type="nucleotide sequence ID" value="NZ_JAENIL010000023.1"/>
</dbReference>
<gene>
    <name evidence="1" type="ORF">JIN87_13595</name>
</gene>
<proteinExistence type="predicted"/>
<sequence>MKAFVFSVLIQFFVPSVFSSEEKVYSRIVADFNEDGIIDVAYSEPGLCGNAGCWWSIHKGRGNGFYEKEVLSAFFHPLAVNISMKEGKPVVTIYHRAGGGEGQLIEYEPNSNELTKISERTIYPDDNGNAKDRLLYEELFGDLRNNRIDETISEVEYLEQIEKIRANQAIGQ</sequence>
<protein>
    <submittedName>
        <fullName evidence="1">Uncharacterized protein</fullName>
    </submittedName>
</protein>
<keyword evidence="2" id="KW-1185">Reference proteome</keyword>
<accession>A0A934RYM5</accession>
<evidence type="ECO:0000313" key="2">
    <source>
        <dbReference type="Proteomes" id="UP000617628"/>
    </source>
</evidence>
<dbReference type="Proteomes" id="UP000617628">
    <property type="component" value="Unassembled WGS sequence"/>
</dbReference>